<reference evidence="1 2" key="1">
    <citation type="submission" date="2016-10" db="EMBL/GenBank/DDBJ databases">
        <authorList>
            <person name="de Groot N.N."/>
        </authorList>
    </citation>
    <scope>NUCLEOTIDE SEQUENCE [LARGE SCALE GENOMIC DNA]</scope>
    <source>
        <strain evidence="1 2">DSM 23413</strain>
    </source>
</reference>
<organism evidence="1 2">
    <name type="scientific">Jhaorihella thermophila</name>
    <dbReference type="NCBI Taxonomy" id="488547"/>
    <lineage>
        <taxon>Bacteria</taxon>
        <taxon>Pseudomonadati</taxon>
        <taxon>Pseudomonadota</taxon>
        <taxon>Alphaproteobacteria</taxon>
        <taxon>Rhodobacterales</taxon>
        <taxon>Paracoccaceae</taxon>
        <taxon>Jhaorihella</taxon>
    </lineage>
</organism>
<name>A0A1H5XLN2_9RHOB</name>
<protein>
    <submittedName>
        <fullName evidence="1">Uncharacterized protein</fullName>
    </submittedName>
</protein>
<dbReference type="AlphaFoldDB" id="A0A1H5XLN2"/>
<dbReference type="EMBL" id="FNVD01000011">
    <property type="protein sequence ID" value="SEG12513.1"/>
    <property type="molecule type" value="Genomic_DNA"/>
</dbReference>
<keyword evidence="2" id="KW-1185">Reference proteome</keyword>
<proteinExistence type="predicted"/>
<accession>A0A1H5XLN2</accession>
<dbReference type="Proteomes" id="UP000236742">
    <property type="component" value="Unassembled WGS sequence"/>
</dbReference>
<sequence>MGFMADTAFERVIDGETGNDVQQDHLEIEPMTCGRLLDDLLPDSSRLFGIAVGQARDDESEDELEIILLGVLDETAAGCEETSQPV</sequence>
<evidence type="ECO:0000313" key="1">
    <source>
        <dbReference type="EMBL" id="SEG12513.1"/>
    </source>
</evidence>
<evidence type="ECO:0000313" key="2">
    <source>
        <dbReference type="Proteomes" id="UP000236742"/>
    </source>
</evidence>
<gene>
    <name evidence="1" type="ORF">SAMN05421751_111107</name>
</gene>